<gene>
    <name evidence="2" type="ORF">M9458_009525</name>
</gene>
<proteinExistence type="predicted"/>
<feature type="non-terminal residue" evidence="2">
    <location>
        <position position="50"/>
    </location>
</feature>
<feature type="non-terminal residue" evidence="2">
    <location>
        <position position="1"/>
    </location>
</feature>
<dbReference type="AlphaFoldDB" id="A0ABD0RBP4"/>
<name>A0ABD0RBP4_CIRMR</name>
<evidence type="ECO:0000313" key="3">
    <source>
        <dbReference type="Proteomes" id="UP001529510"/>
    </source>
</evidence>
<protein>
    <submittedName>
        <fullName evidence="2">Uncharacterized protein</fullName>
    </submittedName>
</protein>
<evidence type="ECO:0000256" key="1">
    <source>
        <dbReference type="SAM" id="MobiDB-lite"/>
    </source>
</evidence>
<keyword evidence="3" id="KW-1185">Reference proteome</keyword>
<accession>A0ABD0RBP4</accession>
<organism evidence="2 3">
    <name type="scientific">Cirrhinus mrigala</name>
    <name type="common">Mrigala</name>
    <dbReference type="NCBI Taxonomy" id="683832"/>
    <lineage>
        <taxon>Eukaryota</taxon>
        <taxon>Metazoa</taxon>
        <taxon>Chordata</taxon>
        <taxon>Craniata</taxon>
        <taxon>Vertebrata</taxon>
        <taxon>Euteleostomi</taxon>
        <taxon>Actinopterygii</taxon>
        <taxon>Neopterygii</taxon>
        <taxon>Teleostei</taxon>
        <taxon>Ostariophysi</taxon>
        <taxon>Cypriniformes</taxon>
        <taxon>Cyprinidae</taxon>
        <taxon>Labeoninae</taxon>
        <taxon>Labeonini</taxon>
        <taxon>Cirrhinus</taxon>
    </lineage>
</organism>
<dbReference type="EMBL" id="JAMKFB020000004">
    <property type="protein sequence ID" value="KAL0195953.1"/>
    <property type="molecule type" value="Genomic_DNA"/>
</dbReference>
<evidence type="ECO:0000313" key="2">
    <source>
        <dbReference type="EMBL" id="KAL0195953.1"/>
    </source>
</evidence>
<comment type="caution">
    <text evidence="2">The sequence shown here is derived from an EMBL/GenBank/DDBJ whole genome shotgun (WGS) entry which is preliminary data.</text>
</comment>
<feature type="region of interest" description="Disordered" evidence="1">
    <location>
        <begin position="29"/>
        <end position="50"/>
    </location>
</feature>
<sequence length="50" mass="5577">CGLLVMMEITPPQWPNGWSLWSWATIPSLSSSTATPPWSWSRRSGRSSSL</sequence>
<dbReference type="Proteomes" id="UP001529510">
    <property type="component" value="Unassembled WGS sequence"/>
</dbReference>
<reference evidence="2 3" key="1">
    <citation type="submission" date="2024-05" db="EMBL/GenBank/DDBJ databases">
        <title>Genome sequencing and assembly of Indian major carp, Cirrhinus mrigala (Hamilton, 1822).</title>
        <authorList>
            <person name="Mohindra V."/>
            <person name="Chowdhury L.M."/>
            <person name="Lal K."/>
            <person name="Jena J.K."/>
        </authorList>
    </citation>
    <scope>NUCLEOTIDE SEQUENCE [LARGE SCALE GENOMIC DNA]</scope>
    <source>
        <strain evidence="2">CM1030</strain>
        <tissue evidence="2">Blood</tissue>
    </source>
</reference>